<dbReference type="AlphaFoldDB" id="A0A8J7LMG2"/>
<dbReference type="EMBL" id="JAECZA010000251">
    <property type="protein sequence ID" value="MBH8577044.1"/>
    <property type="molecule type" value="Genomic_DNA"/>
</dbReference>
<accession>A0A8J7LMG2</accession>
<organism evidence="1 2">
    <name type="scientific">Dendronalium phyllosphericum CENA369</name>
    <dbReference type="NCBI Taxonomy" id="1725256"/>
    <lineage>
        <taxon>Bacteria</taxon>
        <taxon>Bacillati</taxon>
        <taxon>Cyanobacteriota</taxon>
        <taxon>Cyanophyceae</taxon>
        <taxon>Nostocales</taxon>
        <taxon>Nostocaceae</taxon>
        <taxon>Dendronalium</taxon>
        <taxon>Dendronalium phyllosphericum</taxon>
    </lineage>
</organism>
<dbReference type="Proteomes" id="UP000662314">
    <property type="component" value="Unassembled WGS sequence"/>
</dbReference>
<gene>
    <name evidence="1" type="ORF">I8752_29490</name>
</gene>
<name>A0A8J7LMG2_9NOST</name>
<dbReference type="RefSeq" id="WP_214435760.1">
    <property type="nucleotide sequence ID" value="NZ_CAWPUQ010000181.1"/>
</dbReference>
<comment type="caution">
    <text evidence="1">The sequence shown here is derived from an EMBL/GenBank/DDBJ whole genome shotgun (WGS) entry which is preliminary data.</text>
</comment>
<protein>
    <submittedName>
        <fullName evidence="1">Uncharacterized protein</fullName>
    </submittedName>
</protein>
<sequence>MSQSLITQEFGIIIAAKNHKPTILNPDFLKYSGIVPDNWELARQPIYSQSVSQVAFTNGVAIIAEPTRVIFVEAIEAKAVKEISIPEIARKYAQTLPNVEYEAVGINPRSYINFSQQQDASKYISETLLCSGEWQEVGKAKVRASLNLAYTLERSPFYLTINEAAIRQEDETTTPIVMFNGSFSYELTGENTGERLNHLQQVIDNWQLDLEIYQEIISSKFLTMKSDASTLPVLAVGAAA</sequence>
<evidence type="ECO:0000313" key="2">
    <source>
        <dbReference type="Proteomes" id="UP000662314"/>
    </source>
</evidence>
<proteinExistence type="predicted"/>
<keyword evidence="2" id="KW-1185">Reference proteome</keyword>
<reference evidence="1 2" key="1">
    <citation type="journal article" date="2021" name="Int. J. Syst. Evol. Microbiol.">
        <title>Amazonocrinis nigriterrae gen. nov., sp. nov., Atlanticothrix silvestris gen. nov., sp. nov. and Dendronalium phyllosphericum gen. nov., sp. nov., nostocacean cyanobacteria from Brazilian environments.</title>
        <authorList>
            <person name="Alvarenga D.O."/>
            <person name="Andreote A.P.D."/>
            <person name="Branco L.H.Z."/>
            <person name="Delbaje E."/>
            <person name="Cruz R.B."/>
            <person name="Varani A.M."/>
            <person name="Fiore M.F."/>
        </authorList>
    </citation>
    <scope>NUCLEOTIDE SEQUENCE [LARGE SCALE GENOMIC DNA]</scope>
    <source>
        <strain evidence="1 2">CENA369</strain>
    </source>
</reference>
<evidence type="ECO:0000313" key="1">
    <source>
        <dbReference type="EMBL" id="MBH8577044.1"/>
    </source>
</evidence>